<evidence type="ECO:0000259" key="4">
    <source>
        <dbReference type="Pfam" id="PF25919"/>
    </source>
</evidence>
<dbReference type="InterPro" id="IPR045800">
    <property type="entry name" value="HMBD"/>
</dbReference>
<dbReference type="GO" id="GO:0030288">
    <property type="term" value="C:outer membrane-bounded periplasmic space"/>
    <property type="evidence" value="ECO:0007669"/>
    <property type="project" value="TreeGrafter"/>
</dbReference>
<name>A0A5B8VFD6_9BACT</name>
<dbReference type="NCBIfam" id="TIGR01730">
    <property type="entry name" value="RND_mfp"/>
    <property type="match status" value="1"/>
</dbReference>
<dbReference type="Proteomes" id="UP000321533">
    <property type="component" value="Chromosome"/>
</dbReference>
<dbReference type="Pfam" id="PF19335">
    <property type="entry name" value="HMBD"/>
    <property type="match status" value="1"/>
</dbReference>
<comment type="similarity">
    <text evidence="1">Belongs to the membrane fusion protein (MFP) (TC 8.A.1) family.</text>
</comment>
<evidence type="ECO:0000256" key="2">
    <source>
        <dbReference type="ARBA" id="ARBA00022448"/>
    </source>
</evidence>
<dbReference type="GO" id="GO:0046914">
    <property type="term" value="F:transition metal ion binding"/>
    <property type="evidence" value="ECO:0007669"/>
    <property type="project" value="TreeGrafter"/>
</dbReference>
<dbReference type="RefSeq" id="WP_147192098.1">
    <property type="nucleotide sequence ID" value="NZ_CP042435.1"/>
</dbReference>
<sequence>MSMNYLDKHFESGKSVAGYRLLCHSLQRLLFYSLFIIVVPIIATSCKEKKQTDATVNKDVYYTCSMHPQIHEEHPGSCPICGMKLIAVPKSSMNATAQVHLSSVQIKLGNIQADTIRNGSIGDKMILTGTLNFNQDNLSSVSARVEGRIERLYFKNIGDYVRKGDRLYDLYSEQLNNAKQEYVTALQQESAIGNSLINYHALVESAKNKLLLWGMTNGQINQLADGQQASTLTSFYSTEDGYITTLNVKEGDYVMDGGTVVDLANLSTLWAEAQVYTTQMLSFKKSENVTVQIPDLNNQTIDGKIDFVNPEINPDTRISLVRVSIPNPNNQLHPGMPVYIIANSSAHNSIALPVDAVLTDSKGSIVWVETQPDVYEARMVKTGINDGNAVEIISGLHTGDVVVTSGAYLINSEYIFQHGANPMEGMDMTGMKM</sequence>
<dbReference type="InterPro" id="IPR058792">
    <property type="entry name" value="Beta-barrel_RND_2"/>
</dbReference>
<keyword evidence="8" id="KW-1185">Reference proteome</keyword>
<evidence type="ECO:0000256" key="1">
    <source>
        <dbReference type="ARBA" id="ARBA00009477"/>
    </source>
</evidence>
<dbReference type="Gene3D" id="2.40.420.20">
    <property type="match status" value="1"/>
</dbReference>
<dbReference type="SUPFAM" id="SSF111369">
    <property type="entry name" value="HlyD-like secretion proteins"/>
    <property type="match status" value="1"/>
</dbReference>
<proteinExistence type="inferred from homology"/>
<feature type="domain" description="CusB-like barrel-sandwich hybrid" evidence="4">
    <location>
        <begin position="139"/>
        <end position="263"/>
    </location>
</feature>
<feature type="domain" description="Heavy metal binding" evidence="3">
    <location>
        <begin position="61"/>
        <end position="87"/>
    </location>
</feature>
<keyword evidence="2" id="KW-0813">Transport</keyword>
<protein>
    <submittedName>
        <fullName evidence="7">Efflux RND transporter periplasmic adaptor subunit</fullName>
    </submittedName>
</protein>
<dbReference type="FunFam" id="2.40.30.170:FF:000010">
    <property type="entry name" value="Efflux RND transporter periplasmic adaptor subunit"/>
    <property type="match status" value="1"/>
</dbReference>
<organism evidence="7 8">
    <name type="scientific">Panacibacter ginsenosidivorans</name>
    <dbReference type="NCBI Taxonomy" id="1813871"/>
    <lineage>
        <taxon>Bacteria</taxon>
        <taxon>Pseudomonadati</taxon>
        <taxon>Bacteroidota</taxon>
        <taxon>Chitinophagia</taxon>
        <taxon>Chitinophagales</taxon>
        <taxon>Chitinophagaceae</taxon>
        <taxon>Panacibacter</taxon>
    </lineage>
</organism>
<dbReference type="KEGG" id="pgin:FRZ67_18735"/>
<dbReference type="GO" id="GO:0016020">
    <property type="term" value="C:membrane"/>
    <property type="evidence" value="ECO:0007669"/>
    <property type="project" value="InterPro"/>
</dbReference>
<dbReference type="Gene3D" id="2.40.30.170">
    <property type="match status" value="1"/>
</dbReference>
<reference evidence="7 8" key="1">
    <citation type="journal article" date="2016" name="Int. J. Syst. Evol. Microbiol.">
        <title>Panacibacter ginsenosidivorans gen. nov., sp. nov., with ginsenoside converting activity isolated from soil of a ginseng field.</title>
        <authorList>
            <person name="Siddiqi M.Z."/>
            <person name="Muhammad Shafi S."/>
            <person name="Choi K.D."/>
            <person name="Im W.T."/>
        </authorList>
    </citation>
    <scope>NUCLEOTIDE SEQUENCE [LARGE SCALE GENOMIC DNA]</scope>
    <source>
        <strain evidence="7 8">Gsoil1550</strain>
    </source>
</reference>
<dbReference type="Pfam" id="PF25975">
    <property type="entry name" value="CzcB_C"/>
    <property type="match status" value="1"/>
</dbReference>
<dbReference type="Gene3D" id="2.40.50.100">
    <property type="match status" value="1"/>
</dbReference>
<evidence type="ECO:0000259" key="6">
    <source>
        <dbReference type="Pfam" id="PF25975"/>
    </source>
</evidence>
<dbReference type="Pfam" id="PF25919">
    <property type="entry name" value="BSH_CusB"/>
    <property type="match status" value="1"/>
</dbReference>
<feature type="domain" description="CzcB-like C-terminal circularly permuted SH3-like" evidence="6">
    <location>
        <begin position="350"/>
        <end position="410"/>
    </location>
</feature>
<gene>
    <name evidence="7" type="ORF">FRZ67_18735</name>
</gene>
<dbReference type="PANTHER" id="PTHR30097">
    <property type="entry name" value="CATION EFFLUX SYSTEM PROTEIN CUSB"/>
    <property type="match status" value="1"/>
</dbReference>
<dbReference type="GO" id="GO:0015679">
    <property type="term" value="P:plasma membrane copper ion transport"/>
    <property type="evidence" value="ECO:0007669"/>
    <property type="project" value="TreeGrafter"/>
</dbReference>
<dbReference type="OrthoDB" id="9806939at2"/>
<evidence type="ECO:0000313" key="7">
    <source>
        <dbReference type="EMBL" id="QEC69246.1"/>
    </source>
</evidence>
<dbReference type="PANTHER" id="PTHR30097:SF4">
    <property type="entry name" value="SLR6042 PROTEIN"/>
    <property type="match status" value="1"/>
</dbReference>
<dbReference type="GO" id="GO:0060003">
    <property type="term" value="P:copper ion export"/>
    <property type="evidence" value="ECO:0007669"/>
    <property type="project" value="TreeGrafter"/>
</dbReference>
<dbReference type="InterPro" id="IPR058790">
    <property type="entry name" value="BSH_CusB"/>
</dbReference>
<evidence type="ECO:0000313" key="8">
    <source>
        <dbReference type="Proteomes" id="UP000321533"/>
    </source>
</evidence>
<accession>A0A5B8VFD6</accession>
<dbReference type="Pfam" id="PF25954">
    <property type="entry name" value="Beta-barrel_RND_2"/>
    <property type="match status" value="1"/>
</dbReference>
<evidence type="ECO:0000259" key="5">
    <source>
        <dbReference type="Pfam" id="PF25954"/>
    </source>
</evidence>
<dbReference type="InterPro" id="IPR006143">
    <property type="entry name" value="RND_pump_MFP"/>
</dbReference>
<dbReference type="GO" id="GO:0022857">
    <property type="term" value="F:transmembrane transporter activity"/>
    <property type="evidence" value="ECO:0007669"/>
    <property type="project" value="InterPro"/>
</dbReference>
<dbReference type="InterPro" id="IPR058649">
    <property type="entry name" value="CzcB_C"/>
</dbReference>
<feature type="domain" description="CusB-like beta-barrel" evidence="5">
    <location>
        <begin position="268"/>
        <end position="343"/>
    </location>
</feature>
<evidence type="ECO:0000259" key="3">
    <source>
        <dbReference type="Pfam" id="PF19335"/>
    </source>
</evidence>
<dbReference type="EMBL" id="CP042435">
    <property type="protein sequence ID" value="QEC69246.1"/>
    <property type="molecule type" value="Genomic_DNA"/>
</dbReference>
<dbReference type="AlphaFoldDB" id="A0A5B8VFD6"/>
<dbReference type="InterPro" id="IPR051909">
    <property type="entry name" value="MFP_Cation_Efflux"/>
</dbReference>